<dbReference type="GO" id="GO:0003700">
    <property type="term" value="F:DNA-binding transcription factor activity"/>
    <property type="evidence" value="ECO:0007669"/>
    <property type="project" value="InterPro"/>
</dbReference>
<dbReference type="AlphaFoldDB" id="A0AAN4UP35"/>
<dbReference type="Gene3D" id="1.10.10.10">
    <property type="entry name" value="Winged helix-like DNA-binding domain superfamily/Winged helix DNA-binding domain"/>
    <property type="match status" value="1"/>
</dbReference>
<evidence type="ECO:0000313" key="5">
    <source>
        <dbReference type="Proteomes" id="UP000634647"/>
    </source>
</evidence>
<evidence type="ECO:0000313" key="3">
    <source>
        <dbReference type="EMBL" id="SDW27873.1"/>
    </source>
</evidence>
<sequence>MDVPDATLRAMTGYRIQRAAIRALARVNAALAPLGLRRSTFSALAVVADCPGLRQAQLARALAIERPNLVQIVDELERAGLMVREPAEGDRRAHALRATAAGRDLYARALVRLRVVETALTRGLAPAEMAMLHRALQVVEDNASADGGEETQDGGKLSGA</sequence>
<evidence type="ECO:0000259" key="1">
    <source>
        <dbReference type="PROSITE" id="PS50995"/>
    </source>
</evidence>
<dbReference type="InterPro" id="IPR036390">
    <property type="entry name" value="WH_DNA-bd_sf"/>
</dbReference>
<protein>
    <submittedName>
        <fullName evidence="3">DNA-binding transcriptional regulator, MarR family</fullName>
    </submittedName>
    <submittedName>
        <fullName evidence="2">MarR family transcriptional regulator</fullName>
    </submittedName>
</protein>
<reference evidence="2" key="3">
    <citation type="submission" date="2023-06" db="EMBL/GenBank/DDBJ databases">
        <authorList>
            <person name="Sun Q."/>
            <person name="Zhou Y."/>
        </authorList>
    </citation>
    <scope>NUCLEOTIDE SEQUENCE</scope>
    <source>
        <strain evidence="2">CGMCC 1.10859</strain>
    </source>
</reference>
<feature type="domain" description="HTH marR-type" evidence="1">
    <location>
        <begin position="1"/>
        <end position="141"/>
    </location>
</feature>
<dbReference type="GO" id="GO:0006950">
    <property type="term" value="P:response to stress"/>
    <property type="evidence" value="ECO:0007669"/>
    <property type="project" value="TreeGrafter"/>
</dbReference>
<dbReference type="EMBL" id="BNAB01000002">
    <property type="protein sequence ID" value="GHD99372.1"/>
    <property type="molecule type" value="Genomic_DNA"/>
</dbReference>
<dbReference type="Proteomes" id="UP000634647">
    <property type="component" value="Unassembled WGS sequence"/>
</dbReference>
<accession>A0AAN4UP35</accession>
<dbReference type="PANTHER" id="PTHR33164">
    <property type="entry name" value="TRANSCRIPTIONAL REGULATOR, MARR FAMILY"/>
    <property type="match status" value="1"/>
</dbReference>
<comment type="caution">
    <text evidence="2">The sequence shown here is derived from an EMBL/GenBank/DDBJ whole genome shotgun (WGS) entry which is preliminary data.</text>
</comment>
<organism evidence="2 5">
    <name type="scientific">Allgaiera indica</name>
    <dbReference type="NCBI Taxonomy" id="765699"/>
    <lineage>
        <taxon>Bacteria</taxon>
        <taxon>Pseudomonadati</taxon>
        <taxon>Pseudomonadota</taxon>
        <taxon>Alphaproteobacteria</taxon>
        <taxon>Rhodobacterales</taxon>
        <taxon>Paracoccaceae</taxon>
        <taxon>Allgaiera</taxon>
    </lineage>
</organism>
<proteinExistence type="predicted"/>
<dbReference type="InterPro" id="IPR036388">
    <property type="entry name" value="WH-like_DNA-bd_sf"/>
</dbReference>
<evidence type="ECO:0000313" key="4">
    <source>
        <dbReference type="Proteomes" id="UP000199541"/>
    </source>
</evidence>
<keyword evidence="3" id="KW-0238">DNA-binding</keyword>
<name>A0AAN4UP35_9RHOB</name>
<dbReference type="RefSeq" id="WP_081825026.1">
    <property type="nucleotide sequence ID" value="NZ_BNAB01000002.1"/>
</dbReference>
<dbReference type="PRINTS" id="PR00598">
    <property type="entry name" value="HTHMARR"/>
</dbReference>
<dbReference type="EMBL" id="FNOB01000002">
    <property type="protein sequence ID" value="SDW27873.1"/>
    <property type="molecule type" value="Genomic_DNA"/>
</dbReference>
<gene>
    <name evidence="2" type="primary">slyA</name>
    <name evidence="2" type="ORF">GCM10008024_06490</name>
    <name evidence="3" type="ORF">SAMN05444006_102227</name>
</gene>
<dbReference type="PANTHER" id="PTHR33164:SF43">
    <property type="entry name" value="HTH-TYPE TRANSCRIPTIONAL REPRESSOR YETL"/>
    <property type="match status" value="1"/>
</dbReference>
<dbReference type="SUPFAM" id="SSF46785">
    <property type="entry name" value="Winged helix' DNA-binding domain"/>
    <property type="match status" value="1"/>
</dbReference>
<dbReference type="InterPro" id="IPR039422">
    <property type="entry name" value="MarR/SlyA-like"/>
</dbReference>
<dbReference type="SMART" id="SM00347">
    <property type="entry name" value="HTH_MARR"/>
    <property type="match status" value="1"/>
</dbReference>
<dbReference type="InterPro" id="IPR000835">
    <property type="entry name" value="HTH_MarR-typ"/>
</dbReference>
<dbReference type="Proteomes" id="UP000199541">
    <property type="component" value="Unassembled WGS sequence"/>
</dbReference>
<dbReference type="Pfam" id="PF12802">
    <property type="entry name" value="MarR_2"/>
    <property type="match status" value="1"/>
</dbReference>
<reference evidence="2" key="1">
    <citation type="journal article" date="2014" name="Int. J. Syst. Evol. Microbiol.">
        <title>Complete genome sequence of Corynebacterium casei LMG S-19264T (=DSM 44701T), isolated from a smear-ripened cheese.</title>
        <authorList>
            <consortium name="US DOE Joint Genome Institute (JGI-PGF)"/>
            <person name="Walter F."/>
            <person name="Albersmeier A."/>
            <person name="Kalinowski J."/>
            <person name="Ruckert C."/>
        </authorList>
    </citation>
    <scope>NUCLEOTIDE SEQUENCE</scope>
    <source>
        <strain evidence="2">CGMCC 1.10859</strain>
    </source>
</reference>
<dbReference type="PROSITE" id="PS50995">
    <property type="entry name" value="HTH_MARR_2"/>
    <property type="match status" value="1"/>
</dbReference>
<dbReference type="GO" id="GO:0003677">
    <property type="term" value="F:DNA binding"/>
    <property type="evidence" value="ECO:0007669"/>
    <property type="project" value="UniProtKB-KW"/>
</dbReference>
<reference evidence="3 4" key="2">
    <citation type="submission" date="2016-10" db="EMBL/GenBank/DDBJ databases">
        <authorList>
            <person name="Varghese N."/>
            <person name="Submissions S."/>
        </authorList>
    </citation>
    <scope>NUCLEOTIDE SEQUENCE [LARGE SCALE GENOMIC DNA]</scope>
    <source>
        <strain evidence="3 4">DSM 24802</strain>
    </source>
</reference>
<evidence type="ECO:0000313" key="2">
    <source>
        <dbReference type="EMBL" id="GHD99372.1"/>
    </source>
</evidence>
<keyword evidence="4" id="KW-1185">Reference proteome</keyword>